<dbReference type="RefSeq" id="WP_073198094.1">
    <property type="nucleotide sequence ID" value="NZ_FQXO01000123.1"/>
</dbReference>
<dbReference type="OrthoDB" id="7854032at2"/>
<evidence type="ECO:0000313" key="1">
    <source>
        <dbReference type="EMBL" id="SHH88764.1"/>
    </source>
</evidence>
<sequence>MAKVNYNLTYNERVVEAAKEYLARKERKVHPEGYFDNGGRWFPSENEKLICCSNIRRPSVSWPYSLMKHCRTMGHVAGLFGVLKKDVMRYLNKGILPEVEEGYYYKLVAVIDNKYFSIFDGKTQYEIGKTLIEEVKPDFEGGFYVYKTIKEAQNAVFPSTSKLLKATRAILKVKCCGNYCKYENGKIAFSEITPVEVVCKEVSNE</sequence>
<dbReference type="EMBL" id="FQXO01000123">
    <property type="protein sequence ID" value="SHH88764.1"/>
    <property type="molecule type" value="Genomic_DNA"/>
</dbReference>
<keyword evidence="2" id="KW-1185">Reference proteome</keyword>
<organism evidence="1 2">
    <name type="scientific">Caloranaerobacter azorensis DSM 13643</name>
    <dbReference type="NCBI Taxonomy" id="1121264"/>
    <lineage>
        <taxon>Bacteria</taxon>
        <taxon>Bacillati</taxon>
        <taxon>Bacillota</taxon>
        <taxon>Tissierellia</taxon>
        <taxon>Tissierellales</taxon>
        <taxon>Thermohalobacteraceae</taxon>
        <taxon>Caloranaerobacter</taxon>
    </lineage>
</organism>
<protein>
    <submittedName>
        <fullName evidence="1">Uncharacterized protein</fullName>
    </submittedName>
</protein>
<dbReference type="AlphaFoldDB" id="A0A1M5WNN7"/>
<evidence type="ECO:0000313" key="2">
    <source>
        <dbReference type="Proteomes" id="UP000183967"/>
    </source>
</evidence>
<dbReference type="Proteomes" id="UP000183967">
    <property type="component" value="Unassembled WGS sequence"/>
</dbReference>
<gene>
    <name evidence="1" type="ORF">SAMN02745135_02557</name>
</gene>
<accession>A0A1M5WNN7</accession>
<name>A0A1M5WNN7_9FIRM</name>
<reference evidence="2" key="1">
    <citation type="submission" date="2016-11" db="EMBL/GenBank/DDBJ databases">
        <authorList>
            <person name="Varghese N."/>
            <person name="Submissions S."/>
        </authorList>
    </citation>
    <scope>NUCLEOTIDE SEQUENCE [LARGE SCALE GENOMIC DNA]</scope>
    <source>
        <strain evidence="2">DSM 13643</strain>
    </source>
</reference>
<proteinExistence type="predicted"/>